<evidence type="ECO:0000313" key="1">
    <source>
        <dbReference type="EMBL" id="KAJ8621233.1"/>
    </source>
</evidence>
<accession>A0ACC2KJE9</accession>
<organism evidence="1 2">
    <name type="scientific">Persea americana</name>
    <name type="common">Avocado</name>
    <dbReference type="NCBI Taxonomy" id="3435"/>
    <lineage>
        <taxon>Eukaryota</taxon>
        <taxon>Viridiplantae</taxon>
        <taxon>Streptophyta</taxon>
        <taxon>Embryophyta</taxon>
        <taxon>Tracheophyta</taxon>
        <taxon>Spermatophyta</taxon>
        <taxon>Magnoliopsida</taxon>
        <taxon>Magnoliidae</taxon>
        <taxon>Laurales</taxon>
        <taxon>Lauraceae</taxon>
        <taxon>Persea</taxon>
    </lineage>
</organism>
<reference evidence="1 2" key="1">
    <citation type="journal article" date="2022" name="Hortic Res">
        <title>A haplotype resolved chromosomal level avocado genome allows analysis of novel avocado genes.</title>
        <authorList>
            <person name="Nath O."/>
            <person name="Fletcher S.J."/>
            <person name="Hayward A."/>
            <person name="Shaw L.M."/>
            <person name="Masouleh A.K."/>
            <person name="Furtado A."/>
            <person name="Henry R.J."/>
            <person name="Mitter N."/>
        </authorList>
    </citation>
    <scope>NUCLEOTIDE SEQUENCE [LARGE SCALE GENOMIC DNA]</scope>
    <source>
        <strain evidence="2">cv. Hass</strain>
    </source>
</reference>
<keyword evidence="2" id="KW-1185">Reference proteome</keyword>
<proteinExistence type="predicted"/>
<comment type="caution">
    <text evidence="1">The sequence shown here is derived from an EMBL/GenBank/DDBJ whole genome shotgun (WGS) entry which is preliminary data.</text>
</comment>
<dbReference type="Proteomes" id="UP001234297">
    <property type="component" value="Chromosome 9"/>
</dbReference>
<dbReference type="EMBL" id="CM056817">
    <property type="protein sequence ID" value="KAJ8621233.1"/>
    <property type="molecule type" value="Genomic_DNA"/>
</dbReference>
<gene>
    <name evidence="1" type="ORF">MRB53_029762</name>
</gene>
<sequence>MTEEGLGLRLHLYKVYTLLRDVAYDHSCSFSPSSISTSISSVRKADMEEDPPSPLIVDGRVCSIKFSIATLDEIRKSSISDSSISHPSQLMNPFLGLPVESGKCESCGTSEHGKCEGHFGYINLPIPIYHPSHVNELKRILSLVCLKCLRIKKGKMLRTQGNKNSRSIQCLSCQDVPSLSISEGKTADGAFFLELKLPSRSRLRDGFWNFLNRYGFPYRGDGSCRSLLPAEALKILSSFPEETKRKLSGKGYFPQNGFILESLPVPPNCLSVPDISDGTNIMSSDISVSMLRKVLNKVEIIKRSRSGIPNFESHEIEANDLQSAVSHYMHLRGTPKVPQDMTQKFGLVKEGDNSSTKAWLEKMRTLFIRKGSGFSSRSVITGDAYRGVNEIGIPIEIAQKITFEEKVTPLNLNHLQGLVDNKLCVTYRDGSATYAIREGSKGHTYLKLGQVINRRIMDGDIVFINRPPSTHKHSLQAFSVYVHDDHTVKINPLICGPLGADFDGDCVHIFYPQSLAAKAEVVELFSVEKQMISSHSGSLNLQLVHDSLLSLKLMFNNLFLKKATAQQLSMHTSPLVQLPALVKAYPSGPSWTYLQLLETVLPSVLDFSGERHLISQSEIMKIDFNRDLVQSIFTELITFIFDVKGPKEALKVFNLLQPLLMEVLFQEGYSIGLNDFDIPKSVIHQLKQSVQDMSPLLYRLRCTYDEVVELEIENHLKSLKLPLVAYILKSSSLGNLIDSKSDSAITKVVQQIGFLGLQLFDRGKFYSKGLVEDMNLHFQSKCHTGGADCPSEAFGLIRSSFIEGLNPYEAFVHSISSREVLIRSSRGLTEPGVLFKNLMAILRDVVICYDGTIRHSCGSSIIQFEYGLKAKSYPGNLCAGEPVGVLAATAISNPAYKAVLDSSQSNNSSWELMKEILLCKVNFKNDVNDRKVILYLNDCCCGKKYCKENAACLVQSHLQRARLKDFATDIAIEYQKQRTFPEISELDAGLVGHIHIDKKRLKESSLTVQEILQACQDVIHKSARKKNHLSQFFKSICLSASECCCFEQQYDENCSQLPCLQFTNCGPQSDTIEKTSQAMADVVCPLLLETIVKGDSRVKMANIIWIDPDTTPWVRKSEKARKGELALEVVVEKDTVKQRGDAWRIVLDCCLPVMNLINTKRSIPYGVQQIQELLGISCAFDHSVQRLSTAMRMVTKGVLVEHLMLVASSMTYTGNLIGFNAGGFKALFRSLQVQVPFTEATLFRPMKCFERSAEKCHVDSLSSIVASCSWGKHVAIGTGTRFQLLWNEKEATYQGTDVYNFLQLVRTTSDEKVVTDACLGADVDNLKEEFENMSPEHNSEFEKATFDYDEILEGNTKCEKREPSSSWGQASAPEIKSGAWDVKKPDLERSDWGSWNSNGASLERSQDAKIDDGSRWNGNTMESQGGQQHQLSTKNVWNTDMMENQNGFSKPSSITNSGAWDPHISKETSSKKSSDGWGAKSDDRGGQNSNEAHAEKVSDVDGWNGNSWGAQISKETHSKPSSDGWGGQNSTEVATEKVAVVDGWNDKSDVWSNRISKETESQRSSEMGAKHSKSDAWVGQSSKVTNTERSSGSWGAKSNIWADSDSNKNSEEKDTYGVWNRNSYNTNSDGWGGQDSKDIQTQKSVDAAGGNTNSDVWGSQNRKEFHAERSVEIGGMSAKSDVWGSQVSKEANVEKSSDTGGWNANIMPDQLNQQPKATGWGSTRSPGWGSSNNFDRKNPKSRFSKPPGKSDDRDGRNSNGILTATGKRLDMFTSEEERVLSEVEPLMLSMKRIMHNSSYSDGDRLSAEDQSFVLDNIFQYHPDKASKMGAEINYFMVDKHSSYKETRCLYVVSTDDFKADFSYLKCMENFVKMKHPEVAEAFIRKYFKRRADAAGYVIEGLGFNWGTRSSHPLPGDIVVRLLKDNGFSKVKLFEADPDAMKALGKSGIEVMLGIPNEFLAPLASSVRAAEDWVRQNVSAYISKYGVDVRYVAVGNEPFLATYKGMFQNSTFPALQNIQAALIKAGLGRQVKVTVPLNADVYQSPDNLPSGADFRPDIHSLMLSIIKFLINNNCPLTINIYPFLSLYMDPNFPIDFAFFSGNSTPVIDGSITYTNVFDANYDTLIWALEKNGFSSIPVIVGEVGWPTDGDRNANLAYALKFNQGLINRMLRGQGTPKRPTPPEIYIFGLLDEDTKSIAPGKFERHWGLFYFDGAIKYPLDLGNGRKLVPAKGVKYLDKQWCVLSPNANLMDSNLAGSVDYACTYADCTSLGPGSSCSNLDARSNVSYAFNMYYQTLNQQKGFCNFSGLAVTTSTDPSRDTCRFEIMIDLSQHKVSPGPRTSSATSLQQPSLMTVMSVMVWSSIGVLHGLCYGLWTMTIYQNATNCKKWPDRFDGRGCRPTAITTSGSRRSESGQARVLNRIFGSFSAHLTLRILANCLEEISHC</sequence>
<protein>
    <submittedName>
        <fullName evidence="1">Uncharacterized protein</fullName>
    </submittedName>
</protein>
<name>A0ACC2KJE9_PERAE</name>
<evidence type="ECO:0000313" key="2">
    <source>
        <dbReference type="Proteomes" id="UP001234297"/>
    </source>
</evidence>